<organism evidence="3 4">
    <name type="scientific">Paraclostridium bifermentans</name>
    <name type="common">Clostridium bifermentans</name>
    <dbReference type="NCBI Taxonomy" id="1490"/>
    <lineage>
        <taxon>Bacteria</taxon>
        <taxon>Bacillati</taxon>
        <taxon>Bacillota</taxon>
        <taxon>Clostridia</taxon>
        <taxon>Peptostreptococcales</taxon>
        <taxon>Peptostreptococcaceae</taxon>
        <taxon>Paraclostridium</taxon>
    </lineage>
</organism>
<comment type="similarity">
    <text evidence="1">Belongs to the protein-tyrosine phosphatase family.</text>
</comment>
<evidence type="ECO:0000256" key="1">
    <source>
        <dbReference type="ARBA" id="ARBA00009580"/>
    </source>
</evidence>
<feature type="domain" description="Tyrosine specific protein phosphatases" evidence="2">
    <location>
        <begin position="121"/>
        <end position="197"/>
    </location>
</feature>
<evidence type="ECO:0000313" key="4">
    <source>
        <dbReference type="Proteomes" id="UP000326961"/>
    </source>
</evidence>
<dbReference type="SUPFAM" id="SSF52799">
    <property type="entry name" value="(Phosphotyrosine protein) phosphatases II"/>
    <property type="match status" value="1"/>
</dbReference>
<sequence length="246" mass="28167">MINFRDIGGCKSSDGRVVKEGLFFRSANLVNLSKNDLQMLKDLNIKTIFDFRDESERLSSPSDIVESINYIRIPAMPQLKSNIAQLGSIKEMMENMFDKNNAFELLKEAYYNLPVNNPAYKELVKLMQNDSSLPILMHCTAGKDRTGVGSAIILMILGVNRSSIVEDYLKSNQSAKDSINEILSVQPELINVPKDKLKYIFGVNEIYINEVFKRIDTDFDSTEDYLFKEFNLTKDNIKNLQSKYLY</sequence>
<dbReference type="PROSITE" id="PS50056">
    <property type="entry name" value="TYR_PHOSPHATASE_2"/>
    <property type="match status" value="1"/>
</dbReference>
<dbReference type="AlphaFoldDB" id="A0A5P3XDT1"/>
<proteinExistence type="inferred from homology"/>
<dbReference type="GO" id="GO:0004721">
    <property type="term" value="F:phosphoprotein phosphatase activity"/>
    <property type="evidence" value="ECO:0007669"/>
    <property type="project" value="InterPro"/>
</dbReference>
<dbReference type="PANTHER" id="PTHR31126:SF1">
    <property type="entry name" value="TYROSINE SPECIFIC PROTEIN PHOSPHATASES DOMAIN-CONTAINING PROTEIN"/>
    <property type="match status" value="1"/>
</dbReference>
<dbReference type="InterPro" id="IPR026893">
    <property type="entry name" value="Tyr/Ser_Pase_IphP-type"/>
</dbReference>
<dbReference type="Gene3D" id="3.90.190.10">
    <property type="entry name" value="Protein tyrosine phosphatase superfamily"/>
    <property type="match status" value="1"/>
</dbReference>
<dbReference type="PANTHER" id="PTHR31126">
    <property type="entry name" value="TYROSINE-PROTEIN PHOSPHATASE"/>
    <property type="match status" value="1"/>
</dbReference>
<evidence type="ECO:0000313" key="3">
    <source>
        <dbReference type="EMBL" id="QEZ67943.1"/>
    </source>
</evidence>
<dbReference type="RefSeq" id="WP_150885778.1">
    <property type="nucleotide sequence ID" value="NZ_CP032452.1"/>
</dbReference>
<dbReference type="Proteomes" id="UP000326961">
    <property type="component" value="Chromosome"/>
</dbReference>
<name>A0A5P3XDT1_PARBF</name>
<dbReference type="PROSITE" id="PS00383">
    <property type="entry name" value="TYR_PHOSPHATASE_1"/>
    <property type="match status" value="1"/>
</dbReference>
<reference evidence="3 4" key="1">
    <citation type="submission" date="2018-09" db="EMBL/GenBank/DDBJ databases">
        <title>A clostridial neurotoxin that targets Anopheles mosquitoes.</title>
        <authorList>
            <person name="Contreras E."/>
            <person name="Masuyer G."/>
            <person name="Qureshi N."/>
            <person name="Chawla S."/>
            <person name="Lim H.L."/>
            <person name="Chen J."/>
            <person name="Stenmark P."/>
            <person name="Gill S."/>
        </authorList>
    </citation>
    <scope>NUCLEOTIDE SEQUENCE [LARGE SCALE GENOMIC DNA]</scope>
    <source>
        <strain evidence="3 4">Cbm</strain>
    </source>
</reference>
<gene>
    <name evidence="3" type="ORF">D4A35_02965</name>
</gene>
<dbReference type="EMBL" id="CP032452">
    <property type="protein sequence ID" value="QEZ67943.1"/>
    <property type="molecule type" value="Genomic_DNA"/>
</dbReference>
<protein>
    <submittedName>
        <fullName evidence="3">Tyrosine-protein phosphatase</fullName>
    </submittedName>
</protein>
<dbReference type="InterPro" id="IPR016130">
    <property type="entry name" value="Tyr_Pase_AS"/>
</dbReference>
<dbReference type="InterPro" id="IPR029021">
    <property type="entry name" value="Prot-tyrosine_phosphatase-like"/>
</dbReference>
<accession>A0A5P3XDT1</accession>
<evidence type="ECO:0000259" key="2">
    <source>
        <dbReference type="PROSITE" id="PS50056"/>
    </source>
</evidence>
<dbReference type="Pfam" id="PF13350">
    <property type="entry name" value="Y_phosphatase3"/>
    <property type="match status" value="1"/>
</dbReference>
<dbReference type="InterPro" id="IPR000387">
    <property type="entry name" value="Tyr_Pase_dom"/>
</dbReference>